<comment type="caution">
    <text evidence="2">The sequence shown here is derived from an EMBL/GenBank/DDBJ whole genome shotgun (WGS) entry which is preliminary data.</text>
</comment>
<accession>A0A1Y2I5P4</accession>
<dbReference type="Pfam" id="PF25474">
    <property type="entry name" value="TPR_TmcB"/>
    <property type="match status" value="1"/>
</dbReference>
<proteinExistence type="predicted"/>
<dbReference type="EMBL" id="MCFL01000002">
    <property type="protein sequence ID" value="ORZ40832.1"/>
    <property type="molecule type" value="Genomic_DNA"/>
</dbReference>
<gene>
    <name evidence="2" type="ORF">BCR44DRAFT_1101024</name>
</gene>
<name>A0A1Y2I5P4_9FUNG</name>
<evidence type="ECO:0000313" key="3">
    <source>
        <dbReference type="Proteomes" id="UP000193411"/>
    </source>
</evidence>
<organism evidence="2 3">
    <name type="scientific">Catenaria anguillulae PL171</name>
    <dbReference type="NCBI Taxonomy" id="765915"/>
    <lineage>
        <taxon>Eukaryota</taxon>
        <taxon>Fungi</taxon>
        <taxon>Fungi incertae sedis</taxon>
        <taxon>Blastocladiomycota</taxon>
        <taxon>Blastocladiomycetes</taxon>
        <taxon>Blastocladiales</taxon>
        <taxon>Catenariaceae</taxon>
        <taxon>Catenaria</taxon>
    </lineage>
</organism>
<reference evidence="2 3" key="1">
    <citation type="submission" date="2016-07" db="EMBL/GenBank/DDBJ databases">
        <title>Pervasive Adenine N6-methylation of Active Genes in Fungi.</title>
        <authorList>
            <consortium name="DOE Joint Genome Institute"/>
            <person name="Mondo S.J."/>
            <person name="Dannebaum R.O."/>
            <person name="Kuo R.C."/>
            <person name="Labutti K."/>
            <person name="Haridas S."/>
            <person name="Kuo A."/>
            <person name="Salamov A."/>
            <person name="Ahrendt S.R."/>
            <person name="Lipzen A."/>
            <person name="Sullivan W."/>
            <person name="Andreopoulos W.B."/>
            <person name="Clum A."/>
            <person name="Lindquist E."/>
            <person name="Daum C."/>
            <person name="Ramamoorthy G.K."/>
            <person name="Gryganskyi A."/>
            <person name="Culley D."/>
            <person name="Magnuson J.K."/>
            <person name="James T.Y."/>
            <person name="O'Malley M.A."/>
            <person name="Stajich J.E."/>
            <person name="Spatafora J.W."/>
            <person name="Visel A."/>
            <person name="Grigoriev I.V."/>
        </authorList>
    </citation>
    <scope>NUCLEOTIDE SEQUENCE [LARGE SCALE GENOMIC DNA]</scope>
    <source>
        <strain evidence="2 3">PL171</strain>
    </source>
</reference>
<feature type="domain" description="TmcB/TmcC TPR repeats" evidence="1">
    <location>
        <begin position="2"/>
        <end position="67"/>
    </location>
</feature>
<keyword evidence="3" id="KW-1185">Reference proteome</keyword>
<dbReference type="Proteomes" id="UP000193411">
    <property type="component" value="Unassembled WGS sequence"/>
</dbReference>
<sequence length="101" mass="11722">MALRDIWESFRVDVSDGKLADAIAKLSDYERGAEECYQRLLERNSKDVTVLRLFSMFLNCVKGDKAGPLRFSSWPKSSKQPMLLFVHVKLHRHLSMVFCRT</sequence>
<dbReference type="InterPro" id="IPR057352">
    <property type="entry name" value="TPR_TmcB/C"/>
</dbReference>
<evidence type="ECO:0000313" key="2">
    <source>
        <dbReference type="EMBL" id="ORZ40832.1"/>
    </source>
</evidence>
<protein>
    <recommendedName>
        <fullName evidence="1">TmcB/TmcC TPR repeats domain-containing protein</fullName>
    </recommendedName>
</protein>
<dbReference type="AlphaFoldDB" id="A0A1Y2I5P4"/>
<evidence type="ECO:0000259" key="1">
    <source>
        <dbReference type="Pfam" id="PF25474"/>
    </source>
</evidence>